<dbReference type="PANTHER" id="PTHR43180:SF10">
    <property type="entry name" value="NAD(P)-BINDING PROTEIN"/>
    <property type="match status" value="1"/>
</dbReference>
<organism evidence="5 6">
    <name type="scientific">Cyphellophora attinorum</name>
    <dbReference type="NCBI Taxonomy" id="1664694"/>
    <lineage>
        <taxon>Eukaryota</taxon>
        <taxon>Fungi</taxon>
        <taxon>Dikarya</taxon>
        <taxon>Ascomycota</taxon>
        <taxon>Pezizomycotina</taxon>
        <taxon>Eurotiomycetes</taxon>
        <taxon>Chaetothyriomycetidae</taxon>
        <taxon>Chaetothyriales</taxon>
        <taxon>Cyphellophoraceae</taxon>
        <taxon>Cyphellophora</taxon>
    </lineage>
</organism>
<dbReference type="Pfam" id="PF00106">
    <property type="entry name" value="adh_short"/>
    <property type="match status" value="1"/>
</dbReference>
<keyword evidence="3" id="KW-0560">Oxidoreductase</keyword>
<sequence length="289" mass="31054">MTELLIKDSDLESLNDKVIVITALISSSPRTGGSSGIGLATTQILLSLGAKVVVGDLQCPKDGFSHPNLSFHRTDVTIWKDLVALFNAAKVQHGRIDHVFANAGISYAADYLSTETDENGDLKEPTWICEEVCLKACINTATLGIFHMRPDRGGHGGSIIVTASIAAFTHYRGVDYTASKHGVLGFMRGMHTLLGAAGLPIRINAIAPSWTYSGLVPRELLDVVGVQGQPPEAAARSALILMADGTRTGQLMHSAHERFKEIEESIFASAVLQVIGTDEPTEDEYSLWL</sequence>
<dbReference type="InterPro" id="IPR020904">
    <property type="entry name" value="Sc_DH/Rdtase_CS"/>
</dbReference>
<comment type="caution">
    <text evidence="5">The sequence shown here is derived from an EMBL/GenBank/DDBJ whole genome shotgun (WGS) entry which is preliminary data.</text>
</comment>
<dbReference type="OrthoDB" id="37659at2759"/>
<evidence type="ECO:0000256" key="3">
    <source>
        <dbReference type="ARBA" id="ARBA00023002"/>
    </source>
</evidence>
<dbReference type="PANTHER" id="PTHR43180">
    <property type="entry name" value="3-OXOACYL-(ACYL-CARRIER-PROTEIN) REDUCTASE (AFU_ORTHOLOGUE AFUA_6G11210)"/>
    <property type="match status" value="1"/>
</dbReference>
<evidence type="ECO:0000313" key="5">
    <source>
        <dbReference type="EMBL" id="KPI38099.1"/>
    </source>
</evidence>
<dbReference type="Gene3D" id="3.40.50.720">
    <property type="entry name" value="NAD(P)-binding Rossmann-like Domain"/>
    <property type="match status" value="1"/>
</dbReference>
<dbReference type="RefSeq" id="XP_017998062.1">
    <property type="nucleotide sequence ID" value="XM_018150399.1"/>
</dbReference>
<dbReference type="GeneID" id="28742268"/>
<dbReference type="PRINTS" id="PR00081">
    <property type="entry name" value="GDHRDH"/>
</dbReference>
<dbReference type="PROSITE" id="PS00061">
    <property type="entry name" value="ADH_SHORT"/>
    <property type="match status" value="1"/>
</dbReference>
<dbReference type="SUPFAM" id="SSF51735">
    <property type="entry name" value="NAD(P)-binding Rossmann-fold domains"/>
    <property type="match status" value="1"/>
</dbReference>
<dbReference type="VEuPathDB" id="FungiDB:AB675_982"/>
<keyword evidence="6" id="KW-1185">Reference proteome</keyword>
<name>A0A0N0NKQ3_9EURO</name>
<accession>A0A0N0NKQ3</accession>
<reference evidence="5 6" key="1">
    <citation type="submission" date="2015-06" db="EMBL/GenBank/DDBJ databases">
        <title>Draft genome of the ant-associated black yeast Phialophora attae CBS 131958.</title>
        <authorList>
            <person name="Moreno L.F."/>
            <person name="Stielow B.J."/>
            <person name="de Hoog S."/>
            <person name="Vicente V.A."/>
            <person name="Weiss V.A."/>
            <person name="de Vries M."/>
            <person name="Cruz L.M."/>
            <person name="Souza E.M."/>
        </authorList>
    </citation>
    <scope>NUCLEOTIDE SEQUENCE [LARGE SCALE GENOMIC DNA]</scope>
    <source>
        <strain evidence="5 6">CBS 131958</strain>
    </source>
</reference>
<dbReference type="EMBL" id="LFJN01000020">
    <property type="protein sequence ID" value="KPI38099.1"/>
    <property type="molecule type" value="Genomic_DNA"/>
</dbReference>
<evidence type="ECO:0000256" key="1">
    <source>
        <dbReference type="ARBA" id="ARBA00006484"/>
    </source>
</evidence>
<evidence type="ECO:0000256" key="4">
    <source>
        <dbReference type="RuleBase" id="RU000363"/>
    </source>
</evidence>
<gene>
    <name evidence="5" type="ORF">AB675_982</name>
</gene>
<keyword evidence="2" id="KW-0521">NADP</keyword>
<comment type="similarity">
    <text evidence="1 4">Belongs to the short-chain dehydrogenases/reductases (SDR) family.</text>
</comment>
<dbReference type="InterPro" id="IPR002347">
    <property type="entry name" value="SDR_fam"/>
</dbReference>
<dbReference type="PRINTS" id="PR00080">
    <property type="entry name" value="SDRFAMILY"/>
</dbReference>
<dbReference type="Proteomes" id="UP000038010">
    <property type="component" value="Unassembled WGS sequence"/>
</dbReference>
<dbReference type="STRING" id="1664694.A0A0N0NKQ3"/>
<dbReference type="GO" id="GO:0016491">
    <property type="term" value="F:oxidoreductase activity"/>
    <property type="evidence" value="ECO:0007669"/>
    <property type="project" value="UniProtKB-KW"/>
</dbReference>
<protein>
    <submittedName>
        <fullName evidence="5">Secoisolariciresinol dehydrogenase</fullName>
    </submittedName>
</protein>
<dbReference type="AlphaFoldDB" id="A0A0N0NKQ3"/>
<dbReference type="InterPro" id="IPR036291">
    <property type="entry name" value="NAD(P)-bd_dom_sf"/>
</dbReference>
<proteinExistence type="inferred from homology"/>
<evidence type="ECO:0000313" key="6">
    <source>
        <dbReference type="Proteomes" id="UP000038010"/>
    </source>
</evidence>
<evidence type="ECO:0000256" key="2">
    <source>
        <dbReference type="ARBA" id="ARBA00022857"/>
    </source>
</evidence>